<organism evidence="2 3">
    <name type="scientific">Metabacillus malikii</name>
    <dbReference type="NCBI Taxonomy" id="1504265"/>
    <lineage>
        <taxon>Bacteria</taxon>
        <taxon>Bacillati</taxon>
        <taxon>Bacillota</taxon>
        <taxon>Bacilli</taxon>
        <taxon>Bacillales</taxon>
        <taxon>Bacillaceae</taxon>
        <taxon>Metabacillus</taxon>
    </lineage>
</organism>
<dbReference type="InterPro" id="IPR029063">
    <property type="entry name" value="SAM-dependent_MTases_sf"/>
</dbReference>
<keyword evidence="3" id="KW-1185">Reference proteome</keyword>
<dbReference type="RefSeq" id="WP_307344842.1">
    <property type="nucleotide sequence ID" value="NZ_JAUSUD010000023.1"/>
</dbReference>
<keyword evidence="2" id="KW-0489">Methyltransferase</keyword>
<dbReference type="GO" id="GO:0032259">
    <property type="term" value="P:methylation"/>
    <property type="evidence" value="ECO:0007669"/>
    <property type="project" value="UniProtKB-KW"/>
</dbReference>
<name>A0ABT9ZN49_9BACI</name>
<dbReference type="InterPro" id="IPR041698">
    <property type="entry name" value="Methyltransf_25"/>
</dbReference>
<evidence type="ECO:0000259" key="1">
    <source>
        <dbReference type="Pfam" id="PF13649"/>
    </source>
</evidence>
<dbReference type="Gene3D" id="3.40.50.150">
    <property type="entry name" value="Vaccinia Virus protein VP39"/>
    <property type="match status" value="1"/>
</dbReference>
<dbReference type="Pfam" id="PF13649">
    <property type="entry name" value="Methyltransf_25"/>
    <property type="match status" value="1"/>
</dbReference>
<dbReference type="EMBL" id="JAUSUD010000023">
    <property type="protein sequence ID" value="MDQ0232655.1"/>
    <property type="molecule type" value="Genomic_DNA"/>
</dbReference>
<sequence>MNKRQHIRREEKKYHDFCYDNYKLFAEGSWLHKPVKTVIELLPHIVQKDNVRVLDLGSGVGRNSIPIAKAIQNRNGIVDCVDLLDSALEKLNLYSKEFKVKETINPIKADIGHYKIPLDSYDFIVAVSSLEHVESEEMFETVIAQMAQGTKMSGINCLIVNSEVEETEIESNQKLKALMEVNMKTEVLLAKLRDAYNGWEVLTQLVKPLQFNIQRDEKDVLLTTNAITYVAKKR</sequence>
<comment type="caution">
    <text evidence="2">The sequence shown here is derived from an EMBL/GenBank/DDBJ whole genome shotgun (WGS) entry which is preliminary data.</text>
</comment>
<evidence type="ECO:0000313" key="2">
    <source>
        <dbReference type="EMBL" id="MDQ0232655.1"/>
    </source>
</evidence>
<dbReference type="CDD" id="cd02440">
    <property type="entry name" value="AdoMet_MTases"/>
    <property type="match status" value="1"/>
</dbReference>
<evidence type="ECO:0000313" key="3">
    <source>
        <dbReference type="Proteomes" id="UP001234495"/>
    </source>
</evidence>
<feature type="domain" description="Methyltransferase" evidence="1">
    <location>
        <begin position="53"/>
        <end position="152"/>
    </location>
</feature>
<protein>
    <submittedName>
        <fullName evidence="2">2-polyprenyl-3-methyl-5-hydroxy-6-metoxy-1, 4-benzoquinol methylase</fullName>
    </submittedName>
</protein>
<reference evidence="2 3" key="1">
    <citation type="submission" date="2023-07" db="EMBL/GenBank/DDBJ databases">
        <title>Genomic Encyclopedia of Type Strains, Phase IV (KMG-IV): sequencing the most valuable type-strain genomes for metagenomic binning, comparative biology and taxonomic classification.</title>
        <authorList>
            <person name="Goeker M."/>
        </authorList>
    </citation>
    <scope>NUCLEOTIDE SEQUENCE [LARGE SCALE GENOMIC DNA]</scope>
    <source>
        <strain evidence="2 3">DSM 29005</strain>
    </source>
</reference>
<keyword evidence="2" id="KW-0808">Transferase</keyword>
<gene>
    <name evidence="2" type="ORF">J2S19_003977</name>
</gene>
<accession>A0ABT9ZN49</accession>
<dbReference type="Proteomes" id="UP001234495">
    <property type="component" value="Unassembled WGS sequence"/>
</dbReference>
<dbReference type="SUPFAM" id="SSF53335">
    <property type="entry name" value="S-adenosyl-L-methionine-dependent methyltransferases"/>
    <property type="match status" value="1"/>
</dbReference>
<proteinExistence type="predicted"/>
<dbReference type="GO" id="GO:0008168">
    <property type="term" value="F:methyltransferase activity"/>
    <property type="evidence" value="ECO:0007669"/>
    <property type="project" value="UniProtKB-KW"/>
</dbReference>